<protein>
    <recommendedName>
        <fullName evidence="3">carbonic anhydrase</fullName>
        <ecNumber evidence="3">4.2.1.1</ecNumber>
    </recommendedName>
</protein>
<dbReference type="PANTHER" id="PTHR43175:SF3">
    <property type="entry name" value="CARBON DISULFIDE HYDROLASE"/>
    <property type="match status" value="1"/>
</dbReference>
<dbReference type="Gene3D" id="3.40.1050.10">
    <property type="entry name" value="Carbonic anhydrase"/>
    <property type="match status" value="1"/>
</dbReference>
<dbReference type="EMBL" id="CP021920">
    <property type="protein sequence ID" value="ASB87243.1"/>
    <property type="molecule type" value="Genomic_DNA"/>
</dbReference>
<evidence type="ECO:0000313" key="8">
    <source>
        <dbReference type="Proteomes" id="UP000196877"/>
    </source>
</evidence>
<dbReference type="Pfam" id="PF00484">
    <property type="entry name" value="Pro_CA"/>
    <property type="match status" value="1"/>
</dbReference>
<evidence type="ECO:0000256" key="4">
    <source>
        <dbReference type="ARBA" id="ARBA00022723"/>
    </source>
</evidence>
<reference evidence="7 8" key="1">
    <citation type="submission" date="2017-06" db="EMBL/GenBank/DDBJ databases">
        <title>Genome sequence of Bacillus sonorensis strain SRCM101395.</title>
        <authorList>
            <person name="Cho S.H."/>
        </authorList>
    </citation>
    <scope>NUCLEOTIDE SEQUENCE [LARGE SCALE GENOMIC DNA]</scope>
    <source>
        <strain evidence="7 8">SRCM101395</strain>
    </source>
</reference>
<evidence type="ECO:0000256" key="3">
    <source>
        <dbReference type="ARBA" id="ARBA00012925"/>
    </source>
</evidence>
<dbReference type="CDD" id="cd03379">
    <property type="entry name" value="beta_CA_cladeD"/>
    <property type="match status" value="1"/>
</dbReference>
<dbReference type="EC" id="4.2.1.1" evidence="3"/>
<organism evidence="7 8">
    <name type="scientific">Bacillus sonorensis</name>
    <dbReference type="NCBI Taxonomy" id="119858"/>
    <lineage>
        <taxon>Bacteria</taxon>
        <taxon>Bacillati</taxon>
        <taxon>Bacillota</taxon>
        <taxon>Bacilli</taxon>
        <taxon>Bacillales</taxon>
        <taxon>Bacillaceae</taxon>
        <taxon>Bacillus</taxon>
    </lineage>
</organism>
<dbReference type="SMART" id="SM00947">
    <property type="entry name" value="Pro_CA"/>
    <property type="match status" value="1"/>
</dbReference>
<accession>A0ABM6LDI3</accession>
<dbReference type="InterPro" id="IPR036874">
    <property type="entry name" value="Carbonic_anhydrase_sf"/>
</dbReference>
<evidence type="ECO:0000256" key="5">
    <source>
        <dbReference type="ARBA" id="ARBA00022833"/>
    </source>
</evidence>
<evidence type="ECO:0000256" key="2">
    <source>
        <dbReference type="ARBA" id="ARBA00006217"/>
    </source>
</evidence>
<proteinExistence type="inferred from homology"/>
<comment type="similarity">
    <text evidence="2">Belongs to the beta-class carbonic anhydrase family.</text>
</comment>
<keyword evidence="4" id="KW-0479">Metal-binding</keyword>
<dbReference type="Proteomes" id="UP000196877">
    <property type="component" value="Chromosome"/>
</dbReference>
<dbReference type="GO" id="GO:0004089">
    <property type="term" value="F:carbonate dehydratase activity"/>
    <property type="evidence" value="ECO:0007669"/>
    <property type="project" value="UniProtKB-EC"/>
</dbReference>
<dbReference type="RefSeq" id="WP_006639190.1">
    <property type="nucleotide sequence ID" value="NZ_BORD01000001.1"/>
</dbReference>
<comment type="cofactor">
    <cofactor evidence="1">
        <name>Zn(2+)</name>
        <dbReference type="ChEBI" id="CHEBI:29105"/>
    </cofactor>
</comment>
<evidence type="ECO:0000313" key="7">
    <source>
        <dbReference type="EMBL" id="ASB87243.1"/>
    </source>
</evidence>
<evidence type="ECO:0000256" key="1">
    <source>
        <dbReference type="ARBA" id="ARBA00001947"/>
    </source>
</evidence>
<dbReference type="SUPFAM" id="SSF53056">
    <property type="entry name" value="beta-carbonic anhydrase, cab"/>
    <property type="match status" value="1"/>
</dbReference>
<keyword evidence="5" id="KW-0862">Zinc</keyword>
<keyword evidence="8" id="KW-1185">Reference proteome</keyword>
<evidence type="ECO:0000256" key="6">
    <source>
        <dbReference type="ARBA" id="ARBA00048348"/>
    </source>
</evidence>
<keyword evidence="7" id="KW-0456">Lyase</keyword>
<sequence>MANLSSILKHNQSFVEEKKYEFYETTKFPEKKLVILTCMDTRLLELLHHAMGLKNGDAKIIKNAGAVVSHPFGSVMRSILVAVYELQAEEVCIIGHHECGMASLEVSSILEKAKQRGVKHDCLELLTNAGIDLDSWMTGFESVEDSVTHSVKMVRSHPLMPEDVPVHGLVIDSKTGRLDVVADGYSGMNVSLSENKG</sequence>
<dbReference type="PANTHER" id="PTHR43175">
    <property type="entry name" value="CARBONIC ANHYDRASE"/>
    <property type="match status" value="1"/>
</dbReference>
<comment type="catalytic activity">
    <reaction evidence="6">
        <text>hydrogencarbonate + H(+) = CO2 + H2O</text>
        <dbReference type="Rhea" id="RHEA:10748"/>
        <dbReference type="ChEBI" id="CHEBI:15377"/>
        <dbReference type="ChEBI" id="CHEBI:15378"/>
        <dbReference type="ChEBI" id="CHEBI:16526"/>
        <dbReference type="ChEBI" id="CHEBI:17544"/>
        <dbReference type="EC" id="4.2.1.1"/>
    </reaction>
</comment>
<dbReference type="GeneID" id="92855277"/>
<name>A0ABM6LDI3_9BACI</name>
<gene>
    <name evidence="7" type="primary">cynT</name>
    <name evidence="7" type="ORF">S101395_00688</name>
</gene>
<dbReference type="InterPro" id="IPR001765">
    <property type="entry name" value="Carbonic_anhydrase"/>
</dbReference>